<evidence type="ECO:0000313" key="3">
    <source>
        <dbReference type="Proteomes" id="UP000814126"/>
    </source>
</evidence>
<proteinExistence type="predicted"/>
<sequence>MTTISQPAALPFNAPHTGPNSLHSHKQPEVSGHAPHLERHLEDISARVDRKTIDHMMRNLDSKESKDYFEKIDTLLTPDNIKRLARGPGAKPHIKALTHIEACFNSGSIDKVTAPLEWKHVEDYRKAVEAELFELAISMLNAPWEKSSELARGFLHAEIAPHILHGLHDLQARHKHLSEISTLVKNILESVRDAHSQERQQDVSRGYPVR</sequence>
<dbReference type="RefSeq" id="WP_236326523.1">
    <property type="nucleotide sequence ID" value="NZ_CP142150.1"/>
</dbReference>
<reference evidence="2" key="1">
    <citation type="submission" date="2019-11" db="EMBL/GenBank/DDBJ databases">
        <title>Epiphytic Pseudomonas syringae from cherry orchards.</title>
        <authorList>
            <person name="Hulin M.T."/>
        </authorList>
    </citation>
    <scope>NUCLEOTIDE SEQUENCE</scope>
    <source>
        <strain evidence="2">PA-2-1F</strain>
    </source>
</reference>
<dbReference type="Proteomes" id="UP000814126">
    <property type="component" value="Unassembled WGS sequence"/>
</dbReference>
<organism evidence="2 3">
    <name type="scientific">Pseudomonas poae</name>
    <dbReference type="NCBI Taxonomy" id="200451"/>
    <lineage>
        <taxon>Bacteria</taxon>
        <taxon>Pseudomonadati</taxon>
        <taxon>Pseudomonadota</taxon>
        <taxon>Gammaproteobacteria</taxon>
        <taxon>Pseudomonadales</taxon>
        <taxon>Pseudomonadaceae</taxon>
        <taxon>Pseudomonas</taxon>
    </lineage>
</organism>
<dbReference type="AlphaFoldDB" id="A0AAP2S4J8"/>
<dbReference type="EMBL" id="WJZX01000108">
    <property type="protein sequence ID" value="MCF5657366.1"/>
    <property type="molecule type" value="Genomic_DNA"/>
</dbReference>
<feature type="region of interest" description="Disordered" evidence="1">
    <location>
        <begin position="1"/>
        <end position="35"/>
    </location>
</feature>
<name>A0AAP2S4J8_9PSED</name>
<gene>
    <name evidence="2" type="ORF">GIV46_20350</name>
</gene>
<evidence type="ECO:0000313" key="2">
    <source>
        <dbReference type="EMBL" id="MCF5657366.1"/>
    </source>
</evidence>
<accession>A0AAP2S4J8</accession>
<protein>
    <submittedName>
        <fullName evidence="2">Uncharacterized protein</fullName>
    </submittedName>
</protein>
<comment type="caution">
    <text evidence="2">The sequence shown here is derived from an EMBL/GenBank/DDBJ whole genome shotgun (WGS) entry which is preliminary data.</text>
</comment>
<evidence type="ECO:0000256" key="1">
    <source>
        <dbReference type="SAM" id="MobiDB-lite"/>
    </source>
</evidence>